<dbReference type="KEGG" id="wei:EQG49_12535"/>
<keyword evidence="2 4" id="KW-0786">Thiamine pyrophosphate</keyword>
<keyword evidence="9" id="KW-1185">Reference proteome</keyword>
<evidence type="ECO:0000313" key="9">
    <source>
        <dbReference type="Proteomes" id="UP000292886"/>
    </source>
</evidence>
<dbReference type="SUPFAM" id="SSF52467">
    <property type="entry name" value="DHS-like NAD/FAD-binding domain"/>
    <property type="match status" value="1"/>
</dbReference>
<dbReference type="GO" id="GO:0000287">
    <property type="term" value="F:magnesium ion binding"/>
    <property type="evidence" value="ECO:0007669"/>
    <property type="project" value="InterPro"/>
</dbReference>
<keyword evidence="8" id="KW-0670">Pyruvate</keyword>
<evidence type="ECO:0000256" key="4">
    <source>
        <dbReference type="RuleBase" id="RU362132"/>
    </source>
</evidence>
<dbReference type="PANTHER" id="PTHR42981:SF2">
    <property type="entry name" value="PYRUVATE DEHYDROGENASE [UBIQUINONE]"/>
    <property type="match status" value="1"/>
</dbReference>
<dbReference type="InterPro" id="IPR012001">
    <property type="entry name" value="Thiamin_PyroP_enz_TPP-bd_dom"/>
</dbReference>
<feature type="domain" description="Thiamine pyrophosphate enzyme TPP-binding" evidence="6">
    <location>
        <begin position="387"/>
        <end position="533"/>
    </location>
</feature>
<sequence length="585" mass="63615">MTDTIKASVAMLRVIESYGVDHLYGLPGGSFSTTMDALYDEQAKLKFIQVKHEEVGAMAATADAKLTGKIGVAFGSAGPGATHLFNGLYDAKMDGVPMLALIGQVKQSAMNFDSFQEMDEVPMFGDVSVYNRTVTTAESLPHVIDEAIRIAYQQHGVATVVIPNDLGAKLIPDTPYSSAESYREPTATMAPNEEDVLAALNLIKSAKRPVLFVGMGAKNAPDEVIALAKRLSMPIITTAIAKGVLPDDTEMHLGSANRVAQKPANDALKEADLVVMIGSNWPFAVGNLLPEQKFIQIDNDSSKFGRRHHVDVGILADAKAVIERLLALTKDSEPTAWYNANLANIKNWRAYLTMMMNRTDADGPLGVEPVFKEINRISTADAVYGIDVGDINMNSVRYLNMTGEQKWVTSGLFATMGYGVPAALAGKLSFPDRQVFNLAGDGAFSMVMQDIDTEVRNNLQIINVIFTNRQLGFIVDEQEDAQQPRFGVYMTDNDYAKIAEAQGAIGITVTKQSELAAAFDRARDADKPVLIDVKVTADRPIPVEALQLDPAKFSAEEIATFKERYHADDLVPFSAFLTEYGVAEK</sequence>
<keyword evidence="8" id="KW-0560">Oxidoreductase</keyword>
<evidence type="ECO:0000259" key="6">
    <source>
        <dbReference type="Pfam" id="PF02775"/>
    </source>
</evidence>
<dbReference type="PANTHER" id="PTHR42981">
    <property type="entry name" value="PYRUVATE DEHYDROGENASE [UBIQUINONE]"/>
    <property type="match status" value="1"/>
</dbReference>
<dbReference type="AlphaFoldDB" id="A0A4P6YWL8"/>
<dbReference type="InterPro" id="IPR000399">
    <property type="entry name" value="TPP-bd_CS"/>
</dbReference>
<feature type="domain" description="Thiamine pyrophosphate enzyme N-terminal TPP-binding" evidence="7">
    <location>
        <begin position="7"/>
        <end position="122"/>
    </location>
</feature>
<dbReference type="OrthoDB" id="4494979at2"/>
<dbReference type="Gene3D" id="1.10.10.940">
    <property type="match status" value="1"/>
</dbReference>
<dbReference type="Gene3D" id="3.40.50.970">
    <property type="match status" value="2"/>
</dbReference>
<dbReference type="InterPro" id="IPR047211">
    <property type="entry name" value="POXB-like"/>
</dbReference>
<dbReference type="EC" id="1.2.3.3" evidence="3"/>
<dbReference type="PROSITE" id="PS00187">
    <property type="entry name" value="TPP_ENZYMES"/>
    <property type="match status" value="1"/>
</dbReference>
<protein>
    <recommendedName>
        <fullName evidence="3">Pyruvate oxidase</fullName>
        <ecNumber evidence="3">1.2.3.3</ecNumber>
    </recommendedName>
</protein>
<dbReference type="Pfam" id="PF02775">
    <property type="entry name" value="TPP_enzyme_C"/>
    <property type="match status" value="1"/>
</dbReference>
<evidence type="ECO:0000259" key="5">
    <source>
        <dbReference type="Pfam" id="PF00205"/>
    </source>
</evidence>
<dbReference type="CDD" id="cd02014">
    <property type="entry name" value="TPP_POX"/>
    <property type="match status" value="1"/>
</dbReference>
<gene>
    <name evidence="8" type="primary">spxB</name>
    <name evidence="8" type="ORF">EQG49_12535</name>
</gene>
<evidence type="ECO:0000256" key="2">
    <source>
        <dbReference type="ARBA" id="ARBA00023052"/>
    </source>
</evidence>
<reference evidence="9" key="1">
    <citation type="submission" date="2019-03" db="EMBL/GenBank/DDBJ databases">
        <title>Weissella sp. 26KH-42 Genome sequencing.</title>
        <authorList>
            <person name="Heo J."/>
            <person name="Kim S.-J."/>
            <person name="Kim J.-S."/>
            <person name="Hong S.-B."/>
            <person name="Kwon S.-W."/>
        </authorList>
    </citation>
    <scope>NUCLEOTIDE SEQUENCE [LARGE SCALE GENOMIC DNA]</scope>
    <source>
        <strain evidence="9">26KH-42</strain>
    </source>
</reference>
<organism evidence="8 9">
    <name type="scientific">Periweissella cryptocerci</name>
    <dbReference type="NCBI Taxonomy" id="2506420"/>
    <lineage>
        <taxon>Bacteria</taxon>
        <taxon>Bacillati</taxon>
        <taxon>Bacillota</taxon>
        <taxon>Bacilli</taxon>
        <taxon>Lactobacillales</taxon>
        <taxon>Lactobacillaceae</taxon>
        <taxon>Periweissella</taxon>
    </lineage>
</organism>
<dbReference type="EMBL" id="CP037940">
    <property type="protein sequence ID" value="QBO37224.1"/>
    <property type="molecule type" value="Genomic_DNA"/>
</dbReference>
<dbReference type="Gene3D" id="3.40.50.1220">
    <property type="entry name" value="TPP-binding domain"/>
    <property type="match status" value="1"/>
</dbReference>
<dbReference type="Proteomes" id="UP000292886">
    <property type="component" value="Chromosome"/>
</dbReference>
<comment type="similarity">
    <text evidence="1 4">Belongs to the TPP enzyme family.</text>
</comment>
<accession>A0A4P6YWL8</accession>
<feature type="domain" description="Thiamine pyrophosphate enzyme central" evidence="5">
    <location>
        <begin position="198"/>
        <end position="325"/>
    </location>
</feature>
<name>A0A4P6YWL8_9LACO</name>
<evidence type="ECO:0000313" key="8">
    <source>
        <dbReference type="EMBL" id="QBO37224.1"/>
    </source>
</evidence>
<dbReference type="GO" id="GO:0030976">
    <property type="term" value="F:thiamine pyrophosphate binding"/>
    <property type="evidence" value="ECO:0007669"/>
    <property type="project" value="InterPro"/>
</dbReference>
<dbReference type="RefSeq" id="WP_133364301.1">
    <property type="nucleotide sequence ID" value="NZ_CP037940.1"/>
</dbReference>
<dbReference type="GO" id="GO:0047112">
    <property type="term" value="F:pyruvate oxidase activity"/>
    <property type="evidence" value="ECO:0007669"/>
    <property type="project" value="UniProtKB-UniRule"/>
</dbReference>
<evidence type="ECO:0000259" key="7">
    <source>
        <dbReference type="Pfam" id="PF02776"/>
    </source>
</evidence>
<dbReference type="InterPro" id="IPR029061">
    <property type="entry name" value="THDP-binding"/>
</dbReference>
<evidence type="ECO:0000256" key="3">
    <source>
        <dbReference type="NCBIfam" id="TIGR02720"/>
    </source>
</evidence>
<dbReference type="InterPro" id="IPR014092">
    <property type="entry name" value="Pyruvate_oxidase"/>
</dbReference>
<dbReference type="CDD" id="cd07039">
    <property type="entry name" value="TPP_PYR_POX"/>
    <property type="match status" value="1"/>
</dbReference>
<dbReference type="InterPro" id="IPR047210">
    <property type="entry name" value="TPP_PYR_POXB-like"/>
</dbReference>
<proteinExistence type="inferred from homology"/>
<dbReference type="InterPro" id="IPR029035">
    <property type="entry name" value="DHS-like_NAD/FAD-binding_dom"/>
</dbReference>
<dbReference type="NCBIfam" id="TIGR02720">
    <property type="entry name" value="pyruv_oxi_spxB"/>
    <property type="match status" value="1"/>
</dbReference>
<evidence type="ECO:0000256" key="1">
    <source>
        <dbReference type="ARBA" id="ARBA00007812"/>
    </source>
</evidence>
<dbReference type="InterPro" id="IPR047212">
    <property type="entry name" value="TPP_POXB-like"/>
</dbReference>
<dbReference type="SUPFAM" id="SSF52518">
    <property type="entry name" value="Thiamin diphosphate-binding fold (THDP-binding)"/>
    <property type="match status" value="2"/>
</dbReference>
<dbReference type="InterPro" id="IPR011766">
    <property type="entry name" value="TPP_enzyme_TPP-bd"/>
</dbReference>
<dbReference type="Pfam" id="PF00205">
    <property type="entry name" value="TPP_enzyme_M"/>
    <property type="match status" value="1"/>
</dbReference>
<dbReference type="InterPro" id="IPR012000">
    <property type="entry name" value="Thiamin_PyroP_enz_cen_dom"/>
</dbReference>
<dbReference type="Pfam" id="PF02776">
    <property type="entry name" value="TPP_enzyme_N"/>
    <property type="match status" value="1"/>
</dbReference>